<dbReference type="OrthoDB" id="129174at2"/>
<dbReference type="AlphaFoldDB" id="A0A378LBC1"/>
<accession>A0A378LBC1</accession>
<dbReference type="EMBL" id="UGOY01000001">
    <property type="protein sequence ID" value="STY24007.1"/>
    <property type="molecule type" value="Genomic_DNA"/>
</dbReference>
<dbReference type="STRING" id="460.Lstg_3275"/>
<dbReference type="InterPro" id="IPR038717">
    <property type="entry name" value="Tc1-like_DDE_dom"/>
</dbReference>
<dbReference type="InterPro" id="IPR036397">
    <property type="entry name" value="RNaseH_sf"/>
</dbReference>
<feature type="domain" description="Tc1-like transposase DDE" evidence="1">
    <location>
        <begin position="1"/>
        <end position="64"/>
    </location>
</feature>
<dbReference type="SUPFAM" id="SSF53098">
    <property type="entry name" value="Ribonuclease H-like"/>
    <property type="match status" value="1"/>
</dbReference>
<reference evidence="2 4" key="1">
    <citation type="submission" date="2015-11" db="EMBL/GenBank/DDBJ databases">
        <title>Genomic analysis of 38 Legionella species identifies large and diverse effector repertoires.</title>
        <authorList>
            <person name="Burstein D."/>
            <person name="Amaro F."/>
            <person name="Zusman T."/>
            <person name="Lifshitz Z."/>
            <person name="Cohen O."/>
            <person name="Gilbert J.A."/>
            <person name="Pupko T."/>
            <person name="Shuman H.A."/>
            <person name="Segal G."/>
        </authorList>
    </citation>
    <scope>NUCLEOTIDE SEQUENCE [LARGE SCALE GENOMIC DNA]</scope>
    <source>
        <strain evidence="2 4">SC-18-C9</strain>
    </source>
</reference>
<organism evidence="3 5">
    <name type="scientific">Legionella steigerwaltii</name>
    <dbReference type="NCBI Taxonomy" id="460"/>
    <lineage>
        <taxon>Bacteria</taxon>
        <taxon>Pseudomonadati</taxon>
        <taxon>Pseudomonadota</taxon>
        <taxon>Gammaproteobacteria</taxon>
        <taxon>Legionellales</taxon>
        <taxon>Legionellaceae</taxon>
        <taxon>Legionella</taxon>
    </lineage>
</organism>
<gene>
    <name evidence="2" type="ORF">Lstg_3275</name>
    <name evidence="3" type="ORF">NCTC11991_02623</name>
</gene>
<evidence type="ECO:0000313" key="2">
    <source>
        <dbReference type="EMBL" id="KTD70273.1"/>
    </source>
</evidence>
<proteinExistence type="predicted"/>
<dbReference type="Proteomes" id="UP000054820">
    <property type="component" value="Unassembled WGS sequence"/>
</dbReference>
<dbReference type="Gene3D" id="3.30.420.10">
    <property type="entry name" value="Ribonuclease H-like superfamily/Ribonuclease H"/>
    <property type="match status" value="1"/>
</dbReference>
<evidence type="ECO:0000259" key="1">
    <source>
        <dbReference type="Pfam" id="PF13358"/>
    </source>
</evidence>
<evidence type="ECO:0000313" key="4">
    <source>
        <dbReference type="Proteomes" id="UP000054820"/>
    </source>
</evidence>
<dbReference type="GO" id="GO:0003676">
    <property type="term" value="F:nucleic acid binding"/>
    <property type="evidence" value="ECO:0007669"/>
    <property type="project" value="InterPro"/>
</dbReference>
<evidence type="ECO:0000313" key="3">
    <source>
        <dbReference type="EMBL" id="STY24007.1"/>
    </source>
</evidence>
<dbReference type="Proteomes" id="UP000255110">
    <property type="component" value="Unassembled WGS sequence"/>
</dbReference>
<keyword evidence="4" id="KW-1185">Reference proteome</keyword>
<evidence type="ECO:0000313" key="5">
    <source>
        <dbReference type="Proteomes" id="UP000255110"/>
    </source>
</evidence>
<dbReference type="InterPro" id="IPR012337">
    <property type="entry name" value="RNaseH-like_sf"/>
</dbReference>
<dbReference type="EMBL" id="LNYZ01000042">
    <property type="protein sequence ID" value="KTD70273.1"/>
    <property type="molecule type" value="Genomic_DNA"/>
</dbReference>
<dbReference type="Pfam" id="PF13358">
    <property type="entry name" value="DDE_3"/>
    <property type="match status" value="1"/>
</dbReference>
<name>A0A378LBC1_9GAMM</name>
<protein>
    <submittedName>
        <fullName evidence="2 3">Transposase IS630 family</fullName>
    </submittedName>
</protein>
<reference evidence="3 5" key="2">
    <citation type="submission" date="2018-06" db="EMBL/GenBank/DDBJ databases">
        <authorList>
            <consortium name="Pathogen Informatics"/>
            <person name="Doyle S."/>
        </authorList>
    </citation>
    <scope>NUCLEOTIDE SEQUENCE [LARGE SCALE GENOMIC DNA]</scope>
    <source>
        <strain evidence="3 5">NCTC11991</strain>
    </source>
</reference>
<sequence length="94" mass="11410">MVILDNGSIHKSKKVQAFGKKHDWIELFFLPAYLPEYNPIERFWHWLKQKVYGCKSFTTMEELIQQIHKLIWHFHEGRTVSKIHFNYDAYSDLL</sequence>